<reference evidence="2" key="2">
    <citation type="submission" date="2023-06" db="EMBL/GenBank/DDBJ databases">
        <authorList>
            <consortium name="Lawrence Berkeley National Laboratory"/>
            <person name="Mondo S.J."/>
            <person name="Hensen N."/>
            <person name="Bonometti L."/>
            <person name="Westerberg I."/>
            <person name="Brannstrom I.O."/>
            <person name="Guillou S."/>
            <person name="Cros-Aarteil S."/>
            <person name="Calhoun S."/>
            <person name="Haridas S."/>
            <person name="Kuo A."/>
            <person name="Pangilinan J."/>
            <person name="Riley R."/>
            <person name="Labutti K."/>
            <person name="Andreopoulos B."/>
            <person name="Lipzen A."/>
            <person name="Chen C."/>
            <person name="Yanf M."/>
            <person name="Daum C."/>
            <person name="Ng V."/>
            <person name="Clum A."/>
            <person name="Steindorff A."/>
            <person name="Ohm R."/>
            <person name="Martin F."/>
            <person name="Silar P."/>
            <person name="Natvig D."/>
            <person name="Lalanne C."/>
            <person name="Gautier V."/>
            <person name="Ament-Velasquez S.L."/>
            <person name="Kruys A."/>
            <person name="Hutchinson M.I."/>
            <person name="Powell A.J."/>
            <person name="Barry K."/>
            <person name="Miller A.N."/>
            <person name="Grigoriev I.V."/>
            <person name="Debuchy R."/>
            <person name="Gladieux P."/>
            <person name="Thoren M.H."/>
            <person name="Johannesson H."/>
        </authorList>
    </citation>
    <scope>NUCLEOTIDE SEQUENCE</scope>
    <source>
        <strain evidence="2">PSN324</strain>
    </source>
</reference>
<proteinExistence type="predicted"/>
<feature type="compositionally biased region" description="Polar residues" evidence="1">
    <location>
        <begin position="86"/>
        <end position="99"/>
    </location>
</feature>
<feature type="compositionally biased region" description="Polar residues" evidence="1">
    <location>
        <begin position="108"/>
        <end position="154"/>
    </location>
</feature>
<protein>
    <submittedName>
        <fullName evidence="2">Uncharacterized protein</fullName>
    </submittedName>
</protein>
<organism evidence="2 3">
    <name type="scientific">Cladorrhinum samala</name>
    <dbReference type="NCBI Taxonomy" id="585594"/>
    <lineage>
        <taxon>Eukaryota</taxon>
        <taxon>Fungi</taxon>
        <taxon>Dikarya</taxon>
        <taxon>Ascomycota</taxon>
        <taxon>Pezizomycotina</taxon>
        <taxon>Sordariomycetes</taxon>
        <taxon>Sordariomycetidae</taxon>
        <taxon>Sordariales</taxon>
        <taxon>Podosporaceae</taxon>
        <taxon>Cladorrhinum</taxon>
    </lineage>
</organism>
<feature type="region of interest" description="Disordered" evidence="1">
    <location>
        <begin position="223"/>
        <end position="242"/>
    </location>
</feature>
<feature type="compositionally biased region" description="Gly residues" evidence="1">
    <location>
        <begin position="176"/>
        <end position="185"/>
    </location>
</feature>
<evidence type="ECO:0000313" key="2">
    <source>
        <dbReference type="EMBL" id="KAK4458434.1"/>
    </source>
</evidence>
<gene>
    <name evidence="2" type="ORF">QBC42DRAFT_349618</name>
</gene>
<reference evidence="2" key="1">
    <citation type="journal article" date="2023" name="Mol. Phylogenet. Evol.">
        <title>Genome-scale phylogeny and comparative genomics of the fungal order Sordariales.</title>
        <authorList>
            <person name="Hensen N."/>
            <person name="Bonometti L."/>
            <person name="Westerberg I."/>
            <person name="Brannstrom I.O."/>
            <person name="Guillou S."/>
            <person name="Cros-Aarteil S."/>
            <person name="Calhoun S."/>
            <person name="Haridas S."/>
            <person name="Kuo A."/>
            <person name="Mondo S."/>
            <person name="Pangilinan J."/>
            <person name="Riley R."/>
            <person name="LaButti K."/>
            <person name="Andreopoulos B."/>
            <person name="Lipzen A."/>
            <person name="Chen C."/>
            <person name="Yan M."/>
            <person name="Daum C."/>
            <person name="Ng V."/>
            <person name="Clum A."/>
            <person name="Steindorff A."/>
            <person name="Ohm R.A."/>
            <person name="Martin F."/>
            <person name="Silar P."/>
            <person name="Natvig D.O."/>
            <person name="Lalanne C."/>
            <person name="Gautier V."/>
            <person name="Ament-Velasquez S.L."/>
            <person name="Kruys A."/>
            <person name="Hutchinson M.I."/>
            <person name="Powell A.J."/>
            <person name="Barry K."/>
            <person name="Miller A.N."/>
            <person name="Grigoriev I.V."/>
            <person name="Debuchy R."/>
            <person name="Gladieux P."/>
            <person name="Hiltunen Thoren M."/>
            <person name="Johannesson H."/>
        </authorList>
    </citation>
    <scope>NUCLEOTIDE SEQUENCE</scope>
    <source>
        <strain evidence="2">PSN324</strain>
    </source>
</reference>
<feature type="compositionally biased region" description="Acidic residues" evidence="1">
    <location>
        <begin position="45"/>
        <end position="61"/>
    </location>
</feature>
<comment type="caution">
    <text evidence="2">The sequence shown here is derived from an EMBL/GenBank/DDBJ whole genome shotgun (WGS) entry which is preliminary data.</text>
</comment>
<evidence type="ECO:0000313" key="3">
    <source>
        <dbReference type="Proteomes" id="UP001321749"/>
    </source>
</evidence>
<evidence type="ECO:0000256" key="1">
    <source>
        <dbReference type="SAM" id="MobiDB-lite"/>
    </source>
</evidence>
<name>A0AAV9HBJ9_9PEZI</name>
<dbReference type="AlphaFoldDB" id="A0AAV9HBJ9"/>
<dbReference type="EMBL" id="MU865069">
    <property type="protein sequence ID" value="KAK4458434.1"/>
    <property type="molecule type" value="Genomic_DNA"/>
</dbReference>
<keyword evidence="3" id="KW-1185">Reference proteome</keyword>
<feature type="region of interest" description="Disordered" evidence="1">
    <location>
        <begin position="1"/>
        <end position="196"/>
    </location>
</feature>
<sequence>MSDHPQETPLPPTNKSLEPPALHPAPIPPSHNDLADSGNLSPHDQEEEEEDHPDDDDDDDDAAMRAALGFSSFTSTTRPAKRQRFNDPQASSASSSNLVPINHLARSAQKSQPLAASSSQDGTTNLELLNSNPASSSLENGSSLPIVGTNTNHPLSLPPRPQNTGFGPGRGRDQRGGGGGGGAGPSGHDKEWYKTYYDPSSNENPWWWLENSLGLKSEADDWLEFSPKGKGRGNPRDGGVESRSERFAGAAGIVAGFVGADDGGEE</sequence>
<dbReference type="Proteomes" id="UP001321749">
    <property type="component" value="Unassembled WGS sequence"/>
</dbReference>
<accession>A0AAV9HBJ9</accession>